<gene>
    <name evidence="6" type="ORF">AVEN_211223_1</name>
</gene>
<feature type="domain" description="LRRCT" evidence="5">
    <location>
        <begin position="272"/>
        <end position="317"/>
    </location>
</feature>
<keyword evidence="2 4" id="KW-0732">Signal</keyword>
<dbReference type="GO" id="GO:0016020">
    <property type="term" value="C:membrane"/>
    <property type="evidence" value="ECO:0007669"/>
    <property type="project" value="TreeGrafter"/>
</dbReference>
<name>A0A4Y2M0Q3_ARAVE</name>
<keyword evidence="1" id="KW-0433">Leucine-rich repeat</keyword>
<dbReference type="InterPro" id="IPR000483">
    <property type="entry name" value="Cys-rich_flank_reg_C"/>
</dbReference>
<feature type="signal peptide" evidence="4">
    <location>
        <begin position="1"/>
        <end position="19"/>
    </location>
</feature>
<dbReference type="PANTHER" id="PTHR24364">
    <property type="entry name" value="LP06937P"/>
    <property type="match status" value="1"/>
</dbReference>
<keyword evidence="3" id="KW-0677">Repeat</keyword>
<dbReference type="InterPro" id="IPR052286">
    <property type="entry name" value="Wnt_signaling_inhibitor"/>
</dbReference>
<dbReference type="InterPro" id="IPR001611">
    <property type="entry name" value="Leu-rich_rpt"/>
</dbReference>
<organism evidence="6 7">
    <name type="scientific">Araneus ventricosus</name>
    <name type="common">Orbweaver spider</name>
    <name type="synonym">Epeira ventricosa</name>
    <dbReference type="NCBI Taxonomy" id="182803"/>
    <lineage>
        <taxon>Eukaryota</taxon>
        <taxon>Metazoa</taxon>
        <taxon>Ecdysozoa</taxon>
        <taxon>Arthropoda</taxon>
        <taxon>Chelicerata</taxon>
        <taxon>Arachnida</taxon>
        <taxon>Araneae</taxon>
        <taxon>Araneomorphae</taxon>
        <taxon>Entelegynae</taxon>
        <taxon>Araneoidea</taxon>
        <taxon>Araneidae</taxon>
        <taxon>Araneus</taxon>
    </lineage>
</organism>
<dbReference type="OrthoDB" id="6417095at2759"/>
<protein>
    <recommendedName>
        <fullName evidence="5">LRRCT domain-containing protein</fullName>
    </recommendedName>
</protein>
<evidence type="ECO:0000313" key="6">
    <source>
        <dbReference type="EMBL" id="GBN20605.1"/>
    </source>
</evidence>
<feature type="chain" id="PRO_5021325164" description="LRRCT domain-containing protein" evidence="4">
    <location>
        <begin position="20"/>
        <end position="319"/>
    </location>
</feature>
<dbReference type="InterPro" id="IPR032675">
    <property type="entry name" value="LRR_dom_sf"/>
</dbReference>
<evidence type="ECO:0000256" key="1">
    <source>
        <dbReference type="ARBA" id="ARBA00022614"/>
    </source>
</evidence>
<reference evidence="6 7" key="1">
    <citation type="journal article" date="2019" name="Sci. Rep.">
        <title>Orb-weaving spider Araneus ventricosus genome elucidates the spidroin gene catalogue.</title>
        <authorList>
            <person name="Kono N."/>
            <person name="Nakamura H."/>
            <person name="Ohtoshi R."/>
            <person name="Moran D.A.P."/>
            <person name="Shinohara A."/>
            <person name="Yoshida Y."/>
            <person name="Fujiwara M."/>
            <person name="Mori M."/>
            <person name="Tomita M."/>
            <person name="Arakawa K."/>
        </authorList>
    </citation>
    <scope>NUCLEOTIDE SEQUENCE [LARGE SCALE GENOMIC DNA]</scope>
</reference>
<dbReference type="AlphaFoldDB" id="A0A4Y2M0Q3"/>
<comment type="caution">
    <text evidence="6">The sequence shown here is derived from an EMBL/GenBank/DDBJ whole genome shotgun (WGS) entry which is preliminary data.</text>
</comment>
<dbReference type="Proteomes" id="UP000499080">
    <property type="component" value="Unassembled WGS sequence"/>
</dbReference>
<dbReference type="EMBL" id="BGPR01006637">
    <property type="protein sequence ID" value="GBN20605.1"/>
    <property type="molecule type" value="Genomic_DNA"/>
</dbReference>
<evidence type="ECO:0000256" key="3">
    <source>
        <dbReference type="ARBA" id="ARBA00022737"/>
    </source>
</evidence>
<evidence type="ECO:0000313" key="7">
    <source>
        <dbReference type="Proteomes" id="UP000499080"/>
    </source>
</evidence>
<proteinExistence type="predicted"/>
<evidence type="ECO:0000259" key="5">
    <source>
        <dbReference type="SMART" id="SM00082"/>
    </source>
</evidence>
<sequence>MMFLPVVLVLFIGTQFVSSDNDVPKVGCPPAYVVEPCVCYSGPHPSLVCKHIDDPEVLVKIFDRSTPYWYQEFHLEESVLQYLPHDMFQGVQILRIYLKNVTLVQLFDEPPENLQMVLGLHIENSNVFRGMNWDQLKNFTSLKLLTVYFNIIPYLGSEFSEFVPDTLTQLTFYDTQTELIKPGVLMKYNDLDKVAFDACGITQITRNIFRRPFNGRFLYFNDNKLTSIPDDMFTDMPNLNSVGLRGNQIAFVPAIAFEGSFSNLKYLRLEGNPLYCDCRIMWLIRNKPHDLVGTCDTPSHFKGKNLKDLQTGDMICPLP</sequence>
<accession>A0A4Y2M0Q3</accession>
<dbReference type="Gene3D" id="3.80.10.10">
    <property type="entry name" value="Ribonuclease Inhibitor"/>
    <property type="match status" value="1"/>
</dbReference>
<evidence type="ECO:0000256" key="4">
    <source>
        <dbReference type="SAM" id="SignalP"/>
    </source>
</evidence>
<keyword evidence="7" id="KW-1185">Reference proteome</keyword>
<dbReference type="PANTHER" id="PTHR24364:SF18">
    <property type="entry name" value="LP06937P"/>
    <property type="match status" value="1"/>
</dbReference>
<dbReference type="SUPFAM" id="SSF52058">
    <property type="entry name" value="L domain-like"/>
    <property type="match status" value="1"/>
</dbReference>
<dbReference type="SMART" id="SM00082">
    <property type="entry name" value="LRRCT"/>
    <property type="match status" value="1"/>
</dbReference>
<evidence type="ECO:0000256" key="2">
    <source>
        <dbReference type="ARBA" id="ARBA00022729"/>
    </source>
</evidence>
<dbReference type="Pfam" id="PF13855">
    <property type="entry name" value="LRR_8"/>
    <property type="match status" value="1"/>
</dbReference>